<dbReference type="EMBL" id="NRRV01000028">
    <property type="protein sequence ID" value="MBK1631599.1"/>
    <property type="molecule type" value="Genomic_DNA"/>
</dbReference>
<evidence type="ECO:0000256" key="1">
    <source>
        <dbReference type="SAM" id="MobiDB-lite"/>
    </source>
</evidence>
<feature type="transmembrane region" description="Helical" evidence="2">
    <location>
        <begin position="127"/>
        <end position="150"/>
    </location>
</feature>
<evidence type="ECO:0000256" key="2">
    <source>
        <dbReference type="SAM" id="Phobius"/>
    </source>
</evidence>
<accession>A0ABS1CJC7</accession>
<reference evidence="3 4" key="1">
    <citation type="journal article" date="2020" name="Microorganisms">
        <title>Osmotic Adaptation and Compatible Solute Biosynthesis of Phototrophic Bacteria as Revealed from Genome Analyses.</title>
        <authorList>
            <person name="Imhoff J.F."/>
            <person name="Rahn T."/>
            <person name="Kunzel S."/>
            <person name="Keller A."/>
            <person name="Neulinger S.C."/>
        </authorList>
    </citation>
    <scope>NUCLEOTIDE SEQUENCE [LARGE SCALE GENOMIC DNA]</scope>
    <source>
        <strain evidence="3 4">DSM 6210</strain>
    </source>
</reference>
<comment type="caution">
    <text evidence="3">The sequence shown here is derived from an EMBL/GenBank/DDBJ whole genome shotgun (WGS) entry which is preliminary data.</text>
</comment>
<organism evidence="3 4">
    <name type="scientific">Thiohalocapsa halophila</name>
    <dbReference type="NCBI Taxonomy" id="69359"/>
    <lineage>
        <taxon>Bacteria</taxon>
        <taxon>Pseudomonadati</taxon>
        <taxon>Pseudomonadota</taxon>
        <taxon>Gammaproteobacteria</taxon>
        <taxon>Chromatiales</taxon>
        <taxon>Chromatiaceae</taxon>
        <taxon>Thiohalocapsa</taxon>
    </lineage>
</organism>
<evidence type="ECO:0000313" key="3">
    <source>
        <dbReference type="EMBL" id="MBK1631599.1"/>
    </source>
</evidence>
<keyword evidence="2" id="KW-0472">Membrane</keyword>
<keyword evidence="2" id="KW-1133">Transmembrane helix</keyword>
<sequence length="153" mass="16787">MRYAARRTWPEKIKAWEYISEAEDMEAFALMFAEDKQLAADTEFVVIEKAGAESEIEFFKVSRTEPYALIAAEPRVESASNPAPAPAQAQKTSSGGGLGFGRQGQPMDGGAEAIAGVWRAMFSNALFFGKVGATAMLIFVSAVFMAKWWFNAW</sequence>
<name>A0ABS1CJC7_9GAMM</name>
<keyword evidence="2" id="KW-0812">Transmembrane</keyword>
<dbReference type="Proteomes" id="UP000748752">
    <property type="component" value="Unassembled WGS sequence"/>
</dbReference>
<gene>
    <name evidence="3" type="ORF">CKO31_12760</name>
</gene>
<feature type="region of interest" description="Disordered" evidence="1">
    <location>
        <begin position="75"/>
        <end position="102"/>
    </location>
</feature>
<keyword evidence="4" id="KW-1185">Reference proteome</keyword>
<dbReference type="RefSeq" id="WP_200238079.1">
    <property type="nucleotide sequence ID" value="NZ_NRRV01000028.1"/>
</dbReference>
<proteinExistence type="predicted"/>
<evidence type="ECO:0000313" key="4">
    <source>
        <dbReference type="Proteomes" id="UP000748752"/>
    </source>
</evidence>
<protein>
    <submittedName>
        <fullName evidence="3">Uncharacterized protein</fullName>
    </submittedName>
</protein>